<dbReference type="SUPFAM" id="SSF53448">
    <property type="entry name" value="Nucleotide-diphospho-sugar transferases"/>
    <property type="match status" value="1"/>
</dbReference>
<dbReference type="PANTHER" id="PTHR32385:SF15">
    <property type="entry name" value="INOSITOL PHOSPHOCERAMIDE MANNOSYLTRANSFERASE 1"/>
    <property type="match status" value="1"/>
</dbReference>
<feature type="transmembrane region" description="Helical" evidence="2">
    <location>
        <begin position="140"/>
        <end position="158"/>
    </location>
</feature>
<evidence type="ECO:0000256" key="2">
    <source>
        <dbReference type="SAM" id="Phobius"/>
    </source>
</evidence>
<comment type="caution">
    <text evidence="3">The sequence shown here is derived from an EMBL/GenBank/DDBJ whole genome shotgun (WGS) entry which is preliminary data.</text>
</comment>
<reference evidence="3 4" key="1">
    <citation type="journal article" date="2024" name="Science">
        <title>Giant polyketide synthase enzymes in the biosynthesis of giant marine polyether toxins.</title>
        <authorList>
            <person name="Fallon T.R."/>
            <person name="Shende V.V."/>
            <person name="Wierzbicki I.H."/>
            <person name="Pendleton A.L."/>
            <person name="Watervoot N.F."/>
            <person name="Auber R.P."/>
            <person name="Gonzalez D.J."/>
            <person name="Wisecaver J.H."/>
            <person name="Moore B.S."/>
        </authorList>
    </citation>
    <scope>NUCLEOTIDE SEQUENCE [LARGE SCALE GENOMIC DNA]</scope>
    <source>
        <strain evidence="3 4">12B1</strain>
    </source>
</reference>
<dbReference type="GO" id="GO:0000030">
    <property type="term" value="F:mannosyltransferase activity"/>
    <property type="evidence" value="ECO:0007669"/>
    <property type="project" value="TreeGrafter"/>
</dbReference>
<dbReference type="InterPro" id="IPR007577">
    <property type="entry name" value="GlycoTrfase_DXD_sugar-bd_CS"/>
</dbReference>
<sequence length="612" mass="67010">MQASVKPWRNCLRRGAPRRCAPCFMTTHVGAAPGWLLASVVISIANKSIVLKTRSPITLLVLQMTATVAVCAACYKFVHLGKGTRTWILSVPPLFLISLATSLLALQDVTLGMFVIAQNFRPLIMLISERIILQTLTLTLLRCVGIAMILSGAMMYSHDVSPRASQGMAWIIINLISWSAERLRQKYLLGFVDISHVGIALLNNAAGVVLLLGILLATSWVSEFVDALDTPCSVAIILSCAAGFFMSFLAPILQRSMSATTFVVLGCVSKLLVALWGIVYNHDSRDAFSVVGMFISVLGCGVYALEGQVPSPYTQVASVQDFKQACLESRAVLRTSACAIFACVAVTMGALWLHHGIEALFIGVSPAEWNANEPCTANASRRVPRIVHATGKSDSPPDVLVRSIPPEYTLHYVNDSSARAFLSRHCGDDYAKAFDCLIPGAFRADLYRVCALYAVGGVYMDKDMVPLDHLDSIINPCHNVTLTMDRTQYAYGGLVSFRKKQISFMAAAPRHAIFLCHMNTIVSHVKSRYFPVLDVAITGPVVMQRCYEETAHSDVSVTLVDLGFPIFGIARVATSSFWYPDVAVYQRTRPFGPSHYSFLFRDHKVYADDCAL</sequence>
<dbReference type="GO" id="GO:0051999">
    <property type="term" value="P:mannosyl-inositol phosphorylceramide biosynthetic process"/>
    <property type="evidence" value="ECO:0007669"/>
    <property type="project" value="TreeGrafter"/>
</dbReference>
<dbReference type="Gene3D" id="3.90.550.20">
    <property type="match status" value="1"/>
</dbReference>
<keyword evidence="2" id="KW-1133">Transmembrane helix</keyword>
<keyword evidence="2" id="KW-0472">Membrane</keyword>
<evidence type="ECO:0000256" key="1">
    <source>
        <dbReference type="ARBA" id="ARBA00022679"/>
    </source>
</evidence>
<organism evidence="3 4">
    <name type="scientific">Prymnesium parvum</name>
    <name type="common">Toxic golden alga</name>
    <dbReference type="NCBI Taxonomy" id="97485"/>
    <lineage>
        <taxon>Eukaryota</taxon>
        <taxon>Haptista</taxon>
        <taxon>Haptophyta</taxon>
        <taxon>Prymnesiophyceae</taxon>
        <taxon>Prymnesiales</taxon>
        <taxon>Prymnesiaceae</taxon>
        <taxon>Prymnesium</taxon>
    </lineage>
</organism>
<protein>
    <recommendedName>
        <fullName evidence="5">Sugar phosphate transporter domain-containing protein</fullName>
    </recommendedName>
</protein>
<evidence type="ECO:0000313" key="3">
    <source>
        <dbReference type="EMBL" id="KAL1520463.1"/>
    </source>
</evidence>
<accession>A0AB34JHM7</accession>
<evidence type="ECO:0008006" key="5">
    <source>
        <dbReference type="Google" id="ProtNLM"/>
    </source>
</evidence>
<dbReference type="InterPro" id="IPR051706">
    <property type="entry name" value="Glycosyltransferase_domain"/>
</dbReference>
<feature type="transmembrane region" description="Helical" evidence="2">
    <location>
        <begin position="331"/>
        <end position="353"/>
    </location>
</feature>
<keyword evidence="2" id="KW-0812">Transmembrane</keyword>
<proteinExistence type="predicted"/>
<dbReference type="PANTHER" id="PTHR32385">
    <property type="entry name" value="MANNOSYL PHOSPHORYLINOSITOL CERAMIDE SYNTHASE"/>
    <property type="match status" value="1"/>
</dbReference>
<feature type="transmembrane region" description="Helical" evidence="2">
    <location>
        <begin position="201"/>
        <end position="221"/>
    </location>
</feature>
<keyword evidence="1" id="KW-0808">Transferase</keyword>
<feature type="transmembrane region" description="Helical" evidence="2">
    <location>
        <begin position="260"/>
        <end position="281"/>
    </location>
</feature>
<feature type="transmembrane region" description="Helical" evidence="2">
    <location>
        <begin position="87"/>
        <end position="105"/>
    </location>
</feature>
<dbReference type="EMBL" id="JBGBPQ010000008">
    <property type="protein sequence ID" value="KAL1520463.1"/>
    <property type="molecule type" value="Genomic_DNA"/>
</dbReference>
<feature type="transmembrane region" description="Helical" evidence="2">
    <location>
        <begin position="287"/>
        <end position="305"/>
    </location>
</feature>
<dbReference type="Proteomes" id="UP001515480">
    <property type="component" value="Unassembled WGS sequence"/>
</dbReference>
<feature type="transmembrane region" description="Helical" evidence="2">
    <location>
        <begin position="57"/>
        <end position="75"/>
    </location>
</feature>
<keyword evidence="4" id="KW-1185">Reference proteome</keyword>
<feature type="transmembrane region" description="Helical" evidence="2">
    <location>
        <begin position="21"/>
        <end position="45"/>
    </location>
</feature>
<dbReference type="GO" id="GO:0016020">
    <property type="term" value="C:membrane"/>
    <property type="evidence" value="ECO:0007669"/>
    <property type="project" value="GOC"/>
</dbReference>
<evidence type="ECO:0000313" key="4">
    <source>
        <dbReference type="Proteomes" id="UP001515480"/>
    </source>
</evidence>
<dbReference type="AlphaFoldDB" id="A0AB34JHM7"/>
<dbReference type="InterPro" id="IPR029044">
    <property type="entry name" value="Nucleotide-diphossugar_trans"/>
</dbReference>
<name>A0AB34JHM7_PRYPA</name>
<gene>
    <name evidence="3" type="ORF">AB1Y20_022044</name>
</gene>
<feature type="transmembrane region" description="Helical" evidence="2">
    <location>
        <begin position="233"/>
        <end position="253"/>
    </location>
</feature>
<dbReference type="Pfam" id="PF04488">
    <property type="entry name" value="Gly_transf_sug"/>
    <property type="match status" value="1"/>
</dbReference>